<dbReference type="AlphaFoldDB" id="A0A895Y8M8"/>
<accession>A0A895Y8M8</accession>
<proteinExistence type="predicted"/>
<dbReference type="NCBIfam" id="TIGR03544">
    <property type="entry name" value="DivI1A_domain"/>
    <property type="match status" value="1"/>
</dbReference>
<dbReference type="KEGG" id="nhy:JQS43_21575"/>
<dbReference type="InterPro" id="IPR019933">
    <property type="entry name" value="DivIVA_domain"/>
</dbReference>
<sequence>MSQFLLVVAVALTVGGVVFGVTMLLSGDDRGLRRAEPDGRAVPLPEDRPLLETDVANARFDPALRGYRMAQVDVALRRAAYDIGYKEELIRVLQAEVAALRAGRTEEAHALQRARDAALAQVAALEAEPAAESAAAIEAELTAEPEATLAAESPPESELAGEPDGAGRGAP</sequence>
<dbReference type="Proteomes" id="UP000662857">
    <property type="component" value="Chromosome"/>
</dbReference>
<protein>
    <submittedName>
        <fullName evidence="2">DivIVA domain-containing protein</fullName>
    </submittedName>
</protein>
<evidence type="ECO:0000313" key="2">
    <source>
        <dbReference type="EMBL" id="QSB14094.1"/>
    </source>
</evidence>
<feature type="region of interest" description="Disordered" evidence="1">
    <location>
        <begin position="133"/>
        <end position="171"/>
    </location>
</feature>
<dbReference type="EMBL" id="CP070499">
    <property type="protein sequence ID" value="QSB14094.1"/>
    <property type="molecule type" value="Genomic_DNA"/>
</dbReference>
<feature type="compositionally biased region" description="Low complexity" evidence="1">
    <location>
        <begin position="133"/>
        <end position="158"/>
    </location>
</feature>
<dbReference type="RefSeq" id="WP_239676209.1">
    <property type="nucleotide sequence ID" value="NZ_CP070499.1"/>
</dbReference>
<reference evidence="2" key="1">
    <citation type="submission" date="2021-02" db="EMBL/GenBank/DDBJ databases">
        <title>Natrosporangium hydrolyticum gen. nov., sp. nov, a haloalkaliphilic actinobacterium from a soda solonchak soil.</title>
        <authorList>
            <person name="Sorokin D.Y."/>
            <person name="Khijniak T.V."/>
            <person name="Zakharycheva A.P."/>
            <person name="Boueva O.V."/>
            <person name="Ariskina E.V."/>
            <person name="Hahnke R.L."/>
            <person name="Bunk B."/>
            <person name="Sproer C."/>
            <person name="Schumann P."/>
            <person name="Evtushenko L.I."/>
            <person name="Kublanov I.V."/>
        </authorList>
    </citation>
    <scope>NUCLEOTIDE SEQUENCE</scope>
    <source>
        <strain evidence="2">DSM 106523</strain>
    </source>
</reference>
<evidence type="ECO:0000313" key="3">
    <source>
        <dbReference type="Proteomes" id="UP000662857"/>
    </source>
</evidence>
<gene>
    <name evidence="2" type="ORF">JQS43_21575</name>
</gene>
<keyword evidence="3" id="KW-1185">Reference proteome</keyword>
<organism evidence="2 3">
    <name type="scientific">Natronosporangium hydrolyticum</name>
    <dbReference type="NCBI Taxonomy" id="2811111"/>
    <lineage>
        <taxon>Bacteria</taxon>
        <taxon>Bacillati</taxon>
        <taxon>Actinomycetota</taxon>
        <taxon>Actinomycetes</taxon>
        <taxon>Micromonosporales</taxon>
        <taxon>Micromonosporaceae</taxon>
        <taxon>Natronosporangium</taxon>
    </lineage>
</organism>
<name>A0A895Y8M8_9ACTN</name>
<evidence type="ECO:0000256" key="1">
    <source>
        <dbReference type="SAM" id="MobiDB-lite"/>
    </source>
</evidence>